<dbReference type="GO" id="GO:0016787">
    <property type="term" value="F:hydrolase activity"/>
    <property type="evidence" value="ECO:0007669"/>
    <property type="project" value="InterPro"/>
</dbReference>
<name>A0A9E7UAP5_9EURY</name>
<dbReference type="GeneID" id="74944821"/>
<evidence type="ECO:0000313" key="4">
    <source>
        <dbReference type="Proteomes" id="UP001057580"/>
    </source>
</evidence>
<dbReference type="InterPro" id="IPR032466">
    <property type="entry name" value="Metal_Hydrolase"/>
</dbReference>
<dbReference type="Gene3D" id="3.20.20.140">
    <property type="entry name" value="Metal-dependent hydrolases"/>
    <property type="match status" value="1"/>
</dbReference>
<dbReference type="PANTHER" id="PTHR21240">
    <property type="entry name" value="2-AMINO-3-CARBOXYLMUCONATE-6-SEMIALDEHYDE DECARBOXYLASE"/>
    <property type="match status" value="1"/>
</dbReference>
<sequence length="366" mass="41388">MSKQAEKVTSLDQLDYVFDGDAHVTERVDDLVPYLDDRFSDSRRILSYAQNYGTEIYSNTMPTPGFEQRDYDTWDLNAKLAELEDFGLDGGVVGPTLNLNIATVDNDRIAVALANAYNSWLLDEILDGTDALVGTILVALHDPEAAAEEIDERASESDMRGVYLPDSGVVPPLGHRMYDPIYEAAERHDLPVLMHSSTPATTNAFPTQRFNNETYAEEHVISHPFTHMWNLTTMLFRGVPDRFPDLEFVVQEAGVGWIPYLMWRLDDHYLEFDDEIPYLDKLPSKYMAERFYYTTQPLGHTARNGAHIAWAIEMIGPDSVMYSSDMPHKDFDPPSELFNRIRGHFDADTVRGIMGETGASVFGIDI</sequence>
<dbReference type="EMBL" id="CP104003">
    <property type="protein sequence ID" value="UWM54453.1"/>
    <property type="molecule type" value="Genomic_DNA"/>
</dbReference>
<dbReference type="GO" id="GO:0016831">
    <property type="term" value="F:carboxy-lyase activity"/>
    <property type="evidence" value="ECO:0007669"/>
    <property type="project" value="InterPro"/>
</dbReference>
<evidence type="ECO:0000313" key="3">
    <source>
        <dbReference type="EMBL" id="UWM54453.1"/>
    </source>
</evidence>
<dbReference type="InterPro" id="IPR006680">
    <property type="entry name" value="Amidohydro-rel"/>
</dbReference>
<accession>A0A9E7UAP5</accession>
<dbReference type="PANTHER" id="PTHR21240:SF28">
    <property type="entry name" value="ISO-OROTATE DECARBOXYLASE (EUROFUNG)"/>
    <property type="match status" value="1"/>
</dbReference>
<dbReference type="RefSeq" id="WP_260593473.1">
    <property type="nucleotide sequence ID" value="NZ_CP104003.1"/>
</dbReference>
<dbReference type="KEGG" id="ssai:N0B31_20325"/>
<protein>
    <submittedName>
        <fullName evidence="3">Amidohydrolase</fullName>
    </submittedName>
</protein>
<dbReference type="Pfam" id="PF04909">
    <property type="entry name" value="Amidohydro_2"/>
    <property type="match status" value="1"/>
</dbReference>
<organism evidence="3 4">
    <name type="scientific">Salinirubellus salinus</name>
    <dbReference type="NCBI Taxonomy" id="1364945"/>
    <lineage>
        <taxon>Archaea</taxon>
        <taxon>Methanobacteriati</taxon>
        <taxon>Methanobacteriota</taxon>
        <taxon>Stenosarchaea group</taxon>
        <taxon>Halobacteria</taxon>
        <taxon>Halobacteriales</taxon>
        <taxon>Natronomonadaceae</taxon>
        <taxon>Salinirubellus</taxon>
    </lineage>
</organism>
<gene>
    <name evidence="3" type="ORF">N0B31_20325</name>
</gene>
<dbReference type="InterPro" id="IPR032465">
    <property type="entry name" value="ACMSD"/>
</dbReference>
<proteinExistence type="predicted"/>
<reference evidence="3" key="1">
    <citation type="submission" date="2022-09" db="EMBL/GenBank/DDBJ databases">
        <title>Diverse halophilic archaea isolated from saline environments.</title>
        <authorList>
            <person name="Cui H.-L."/>
        </authorList>
    </citation>
    <scope>NUCLEOTIDE SEQUENCE</scope>
    <source>
        <strain evidence="3">ZS-35-S2</strain>
    </source>
</reference>
<evidence type="ECO:0000259" key="2">
    <source>
        <dbReference type="Pfam" id="PF04909"/>
    </source>
</evidence>
<feature type="domain" description="Amidohydrolase-related" evidence="2">
    <location>
        <begin position="102"/>
        <end position="363"/>
    </location>
</feature>
<dbReference type="GO" id="GO:0019748">
    <property type="term" value="P:secondary metabolic process"/>
    <property type="evidence" value="ECO:0007669"/>
    <property type="project" value="TreeGrafter"/>
</dbReference>
<dbReference type="Proteomes" id="UP001057580">
    <property type="component" value="Chromosome"/>
</dbReference>
<keyword evidence="4" id="KW-1185">Reference proteome</keyword>
<dbReference type="AlphaFoldDB" id="A0A9E7UAP5"/>
<dbReference type="GO" id="GO:0005737">
    <property type="term" value="C:cytoplasm"/>
    <property type="evidence" value="ECO:0007669"/>
    <property type="project" value="TreeGrafter"/>
</dbReference>
<keyword evidence="1" id="KW-0456">Lyase</keyword>
<evidence type="ECO:0000256" key="1">
    <source>
        <dbReference type="ARBA" id="ARBA00023239"/>
    </source>
</evidence>
<dbReference type="SUPFAM" id="SSF51556">
    <property type="entry name" value="Metallo-dependent hydrolases"/>
    <property type="match status" value="1"/>
</dbReference>